<evidence type="ECO:0000259" key="5">
    <source>
        <dbReference type="Pfam" id="PF04542"/>
    </source>
</evidence>
<evidence type="ECO:0000313" key="8">
    <source>
        <dbReference type="Proteomes" id="UP000254573"/>
    </source>
</evidence>
<keyword evidence="3" id="KW-0731">Sigma factor</keyword>
<dbReference type="SUPFAM" id="SSF88946">
    <property type="entry name" value="Sigma2 domain of RNA polymerase sigma factors"/>
    <property type="match status" value="1"/>
</dbReference>
<dbReference type="InterPro" id="IPR014284">
    <property type="entry name" value="RNA_pol_sigma-70_dom"/>
</dbReference>
<dbReference type="Gene3D" id="1.10.1740.10">
    <property type="match status" value="1"/>
</dbReference>
<dbReference type="EMBL" id="UGSG01000001">
    <property type="protein sequence ID" value="SUA80619.1"/>
    <property type="molecule type" value="Genomic_DNA"/>
</dbReference>
<dbReference type="InterPro" id="IPR007627">
    <property type="entry name" value="RNA_pol_sigma70_r2"/>
</dbReference>
<dbReference type="CDD" id="cd06171">
    <property type="entry name" value="Sigma70_r4"/>
    <property type="match status" value="1"/>
</dbReference>
<keyword evidence="2" id="KW-0805">Transcription regulation</keyword>
<comment type="similarity">
    <text evidence="1">Belongs to the sigma-70 factor family. ECF subfamily.</text>
</comment>
<dbReference type="InterPro" id="IPR013249">
    <property type="entry name" value="RNA_pol_sigma70_r4_t2"/>
</dbReference>
<dbReference type="InterPro" id="IPR013324">
    <property type="entry name" value="RNA_pol_sigma_r3/r4-like"/>
</dbReference>
<dbReference type="GO" id="GO:0003677">
    <property type="term" value="F:DNA binding"/>
    <property type="evidence" value="ECO:0007669"/>
    <property type="project" value="InterPro"/>
</dbReference>
<dbReference type="Proteomes" id="UP000254573">
    <property type="component" value="Unassembled WGS sequence"/>
</dbReference>
<dbReference type="Pfam" id="PF04542">
    <property type="entry name" value="Sigma70_r2"/>
    <property type="match status" value="1"/>
</dbReference>
<dbReference type="PANTHER" id="PTHR43133:SF51">
    <property type="entry name" value="RNA POLYMERASE SIGMA FACTOR"/>
    <property type="match status" value="1"/>
</dbReference>
<proteinExistence type="inferred from homology"/>
<dbReference type="InterPro" id="IPR013325">
    <property type="entry name" value="RNA_pol_sigma_r2"/>
</dbReference>
<dbReference type="InterPro" id="IPR036388">
    <property type="entry name" value="WH-like_DNA-bd_sf"/>
</dbReference>
<evidence type="ECO:0000259" key="6">
    <source>
        <dbReference type="Pfam" id="PF08281"/>
    </source>
</evidence>
<dbReference type="GO" id="GO:0006352">
    <property type="term" value="P:DNA-templated transcription initiation"/>
    <property type="evidence" value="ECO:0007669"/>
    <property type="project" value="InterPro"/>
</dbReference>
<dbReference type="Gene3D" id="1.10.10.10">
    <property type="entry name" value="Winged helix-like DNA-binding domain superfamily/Winged helix DNA-binding domain"/>
    <property type="match status" value="1"/>
</dbReference>
<dbReference type="PANTHER" id="PTHR43133">
    <property type="entry name" value="RNA POLYMERASE ECF-TYPE SIGMA FACTO"/>
    <property type="match status" value="1"/>
</dbReference>
<protein>
    <submittedName>
        <fullName evidence="7">Sigma-24</fullName>
    </submittedName>
</protein>
<gene>
    <name evidence="7" type="primary">rpoE_3</name>
    <name evidence="7" type="ORF">NCTC13160_03840</name>
</gene>
<accession>A0A378YVZ0</accession>
<evidence type="ECO:0000256" key="1">
    <source>
        <dbReference type="ARBA" id="ARBA00010641"/>
    </source>
</evidence>
<organism evidence="7 8">
    <name type="scientific">Pandoraea pnomenusa</name>
    <dbReference type="NCBI Taxonomy" id="93220"/>
    <lineage>
        <taxon>Bacteria</taxon>
        <taxon>Pseudomonadati</taxon>
        <taxon>Pseudomonadota</taxon>
        <taxon>Betaproteobacteria</taxon>
        <taxon>Burkholderiales</taxon>
        <taxon>Burkholderiaceae</taxon>
        <taxon>Pandoraea</taxon>
    </lineage>
</organism>
<feature type="domain" description="RNA polymerase sigma-70 region 2" evidence="5">
    <location>
        <begin position="17"/>
        <end position="81"/>
    </location>
</feature>
<reference evidence="7 8" key="1">
    <citation type="submission" date="2018-06" db="EMBL/GenBank/DDBJ databases">
        <authorList>
            <consortium name="Pathogen Informatics"/>
            <person name="Doyle S."/>
        </authorList>
    </citation>
    <scope>NUCLEOTIDE SEQUENCE [LARGE SCALE GENOMIC DNA]</scope>
    <source>
        <strain evidence="7 8">NCTC13160</strain>
    </source>
</reference>
<name>A0A378YVZ0_9BURK</name>
<evidence type="ECO:0000313" key="7">
    <source>
        <dbReference type="EMBL" id="SUA80619.1"/>
    </source>
</evidence>
<evidence type="ECO:0000256" key="4">
    <source>
        <dbReference type="ARBA" id="ARBA00023163"/>
    </source>
</evidence>
<feature type="domain" description="RNA polymerase sigma factor 70 region 4 type 2" evidence="6">
    <location>
        <begin position="117"/>
        <end position="168"/>
    </location>
</feature>
<dbReference type="OrthoDB" id="9782108at2"/>
<dbReference type="InterPro" id="IPR039425">
    <property type="entry name" value="RNA_pol_sigma-70-like"/>
</dbReference>
<evidence type="ECO:0000256" key="2">
    <source>
        <dbReference type="ARBA" id="ARBA00023015"/>
    </source>
</evidence>
<dbReference type="RefSeq" id="WP_158443211.1">
    <property type="nucleotide sequence ID" value="NZ_CP009553.3"/>
</dbReference>
<keyword evidence="4" id="KW-0804">Transcription</keyword>
<dbReference type="NCBIfam" id="TIGR02937">
    <property type="entry name" value="sigma70-ECF"/>
    <property type="match status" value="1"/>
</dbReference>
<dbReference type="SUPFAM" id="SSF88659">
    <property type="entry name" value="Sigma3 and sigma4 domains of RNA polymerase sigma factors"/>
    <property type="match status" value="1"/>
</dbReference>
<dbReference type="AlphaFoldDB" id="A0A378YVZ0"/>
<dbReference type="GO" id="GO:0016987">
    <property type="term" value="F:sigma factor activity"/>
    <property type="evidence" value="ECO:0007669"/>
    <property type="project" value="UniProtKB-KW"/>
</dbReference>
<dbReference type="Pfam" id="PF08281">
    <property type="entry name" value="Sigma70_r4_2"/>
    <property type="match status" value="1"/>
</dbReference>
<sequence>METNLANVENVVLFARLYEAHGRRIYRFILRHIGNHGDAEDITQQVFLDASRCHDSFRGESEYSTWLYGIALNQIKNYLNRSPGRRYSFEEYNSLEDTHTSNNDVEGIAVQNELFNIIATQINNLPNDMRDILMAVGLKEMSYEEAGALLGIPIGTVRSRLSRARALLRERMRACGAGLDE</sequence>
<evidence type="ECO:0000256" key="3">
    <source>
        <dbReference type="ARBA" id="ARBA00023082"/>
    </source>
</evidence>